<keyword evidence="4" id="KW-1185">Reference proteome</keyword>
<dbReference type="PROSITE" id="PS51257">
    <property type="entry name" value="PROKAR_LIPOPROTEIN"/>
    <property type="match status" value="1"/>
</dbReference>
<sequence length="144" mass="15556">MKKSIINSIVCVFLLAITSCNMAKTGDKSENATGMLTPGKWIVTTIEGKNIIADDFSRDLPNLTFTVDHKVYGNSGCNNLSGEYTTTAKGSIDLGHLASTRMACPGNGENKFLAAINKVTHFKVKGDKLILLNGTQEVLTFNRN</sequence>
<accession>A0A2S1LR03</accession>
<gene>
    <name evidence="3" type="ORF">FK004_13070</name>
</gene>
<dbReference type="RefSeq" id="WP_108737629.1">
    <property type="nucleotide sequence ID" value="NZ_CP020919.1"/>
</dbReference>
<dbReference type="OrthoDB" id="880459at2"/>
<evidence type="ECO:0000259" key="2">
    <source>
        <dbReference type="Pfam" id="PF03724"/>
    </source>
</evidence>
<feature type="domain" description="DUF306" evidence="2">
    <location>
        <begin position="35"/>
        <end position="141"/>
    </location>
</feature>
<dbReference type="EMBL" id="CP020919">
    <property type="protein sequence ID" value="AWG26091.1"/>
    <property type="molecule type" value="Genomic_DNA"/>
</dbReference>
<feature type="signal peptide" evidence="1">
    <location>
        <begin position="1"/>
        <end position="23"/>
    </location>
</feature>
<dbReference type="Proteomes" id="UP000244677">
    <property type="component" value="Chromosome"/>
</dbReference>
<dbReference type="KEGG" id="fki:FK004_13070"/>
<dbReference type="InterPro" id="IPR053147">
    <property type="entry name" value="Hsp_HslJ-like"/>
</dbReference>
<dbReference type="Pfam" id="PF03724">
    <property type="entry name" value="META"/>
    <property type="match status" value="1"/>
</dbReference>
<evidence type="ECO:0000313" key="3">
    <source>
        <dbReference type="EMBL" id="AWG26091.1"/>
    </source>
</evidence>
<dbReference type="PANTHER" id="PTHR35535:SF1">
    <property type="entry name" value="HEAT SHOCK PROTEIN HSLJ"/>
    <property type="match status" value="1"/>
</dbReference>
<proteinExistence type="predicted"/>
<dbReference type="InterPro" id="IPR038670">
    <property type="entry name" value="HslJ-like_sf"/>
</dbReference>
<dbReference type="PANTHER" id="PTHR35535">
    <property type="entry name" value="HEAT SHOCK PROTEIN HSLJ"/>
    <property type="match status" value="1"/>
</dbReference>
<feature type="chain" id="PRO_5015678420" description="DUF306 domain-containing protein" evidence="1">
    <location>
        <begin position="24"/>
        <end position="144"/>
    </location>
</feature>
<protein>
    <recommendedName>
        <fullName evidence="2">DUF306 domain-containing protein</fullName>
    </recommendedName>
</protein>
<dbReference type="InterPro" id="IPR005184">
    <property type="entry name" value="DUF306_Meta_HslJ"/>
</dbReference>
<dbReference type="AlphaFoldDB" id="A0A2S1LR03"/>
<evidence type="ECO:0000313" key="4">
    <source>
        <dbReference type="Proteomes" id="UP000244677"/>
    </source>
</evidence>
<reference evidence="3 4" key="1">
    <citation type="submission" date="2017-04" db="EMBL/GenBank/DDBJ databases">
        <title>Complete genome sequence of Flavobacterium kingsejong AJ004.</title>
        <authorList>
            <person name="Lee P.C."/>
        </authorList>
    </citation>
    <scope>NUCLEOTIDE SEQUENCE [LARGE SCALE GENOMIC DNA]</scope>
    <source>
        <strain evidence="3 4">AJ004</strain>
    </source>
</reference>
<organism evidence="3 4">
    <name type="scientific">Flavobacterium kingsejongi</name>
    <dbReference type="NCBI Taxonomy" id="1678728"/>
    <lineage>
        <taxon>Bacteria</taxon>
        <taxon>Pseudomonadati</taxon>
        <taxon>Bacteroidota</taxon>
        <taxon>Flavobacteriia</taxon>
        <taxon>Flavobacteriales</taxon>
        <taxon>Flavobacteriaceae</taxon>
        <taxon>Flavobacterium</taxon>
    </lineage>
</organism>
<dbReference type="Gene3D" id="2.40.128.270">
    <property type="match status" value="1"/>
</dbReference>
<keyword evidence="1" id="KW-0732">Signal</keyword>
<evidence type="ECO:0000256" key="1">
    <source>
        <dbReference type="SAM" id="SignalP"/>
    </source>
</evidence>
<name>A0A2S1LR03_9FLAO</name>